<dbReference type="EMBL" id="CP007739">
    <property type="protein sequence ID" value="AIE60931.1"/>
    <property type="molecule type" value="Genomic_DNA"/>
</dbReference>
<dbReference type="Proteomes" id="UP000027602">
    <property type="component" value="Chromosome"/>
</dbReference>
<dbReference type="HOGENOM" id="CLU_049710_4_0_9"/>
<feature type="domain" description="Cytochrome c assembly protein" evidence="6">
    <location>
        <begin position="69"/>
        <end position="268"/>
    </location>
</feature>
<feature type="transmembrane region" description="Helical" evidence="5">
    <location>
        <begin position="64"/>
        <end position="83"/>
    </location>
</feature>
<dbReference type="InterPro" id="IPR045062">
    <property type="entry name" value="Cyt_c_biogenesis_CcsA/CcmC"/>
</dbReference>
<dbReference type="KEGG" id="bmet:BMMGA3_12690"/>
<evidence type="ECO:0000313" key="7">
    <source>
        <dbReference type="EMBL" id="AIE60931.1"/>
    </source>
</evidence>
<dbReference type="InterPro" id="IPR002541">
    <property type="entry name" value="Cyt_c_assembly"/>
</dbReference>
<feature type="transmembrane region" description="Helical" evidence="5">
    <location>
        <begin position="134"/>
        <end position="158"/>
    </location>
</feature>
<evidence type="ECO:0000313" key="8">
    <source>
        <dbReference type="Proteomes" id="UP000027602"/>
    </source>
</evidence>
<organism evidence="7 8">
    <name type="scientific">Bacillus methanolicus (strain MGA3 / ATCC 53907)</name>
    <dbReference type="NCBI Taxonomy" id="796606"/>
    <lineage>
        <taxon>Bacteria</taxon>
        <taxon>Bacillati</taxon>
        <taxon>Bacillota</taxon>
        <taxon>Bacilli</taxon>
        <taxon>Bacillales</taxon>
        <taxon>Bacillaceae</taxon>
        <taxon>Bacillus</taxon>
    </lineage>
</organism>
<evidence type="ECO:0000256" key="4">
    <source>
        <dbReference type="ARBA" id="ARBA00023136"/>
    </source>
</evidence>
<feature type="transmembrane region" description="Helical" evidence="5">
    <location>
        <begin position="12"/>
        <end position="29"/>
    </location>
</feature>
<feature type="transmembrane region" description="Helical" evidence="5">
    <location>
        <begin position="38"/>
        <end position="58"/>
    </location>
</feature>
<reference evidence="7 8" key="1">
    <citation type="journal article" date="2015" name="BMC Genomics">
        <title>Transcriptome analysis of thermophilic methylotrophic Bacillus methanolicus MGA3 using RNA-sequencing provides detailed insights into its previously uncharted transcriptional landscape.</title>
        <authorList>
            <person name="Irla M."/>
            <person name="Neshat A."/>
            <person name="Brautaset T."/>
            <person name="Ruckert C."/>
            <person name="Kalinowski J."/>
            <person name="Wendisch V.F."/>
        </authorList>
    </citation>
    <scope>NUCLEOTIDE SEQUENCE [LARGE SCALE GENOMIC DNA]</scope>
    <source>
        <strain evidence="8">MGA3 / ATCC 53907</strain>
    </source>
</reference>
<keyword evidence="4 5" id="KW-0472">Membrane</keyword>
<feature type="transmembrane region" description="Helical" evidence="5">
    <location>
        <begin position="249"/>
        <end position="267"/>
    </location>
</feature>
<comment type="subcellular location">
    <subcellularLocation>
        <location evidence="1">Membrane</location>
        <topology evidence="1">Multi-pass membrane protein</topology>
    </subcellularLocation>
</comment>
<dbReference type="STRING" id="796606.BMMGA3_12690"/>
<keyword evidence="2 5" id="KW-0812">Transmembrane</keyword>
<dbReference type="OrthoDB" id="2417400at2"/>
<feature type="transmembrane region" description="Helical" evidence="5">
    <location>
        <begin position="95"/>
        <end position="114"/>
    </location>
</feature>
<evidence type="ECO:0000256" key="2">
    <source>
        <dbReference type="ARBA" id="ARBA00022692"/>
    </source>
</evidence>
<dbReference type="Pfam" id="PF01578">
    <property type="entry name" value="Cytochrom_C_asm"/>
    <property type="match status" value="1"/>
</dbReference>
<keyword evidence="3 5" id="KW-1133">Transmembrane helix</keyword>
<proteinExistence type="predicted"/>
<evidence type="ECO:0000256" key="1">
    <source>
        <dbReference type="ARBA" id="ARBA00004141"/>
    </source>
</evidence>
<accession>I3ECS7</accession>
<dbReference type="eggNOG" id="COG0755">
    <property type="taxonomic scope" value="Bacteria"/>
</dbReference>
<protein>
    <submittedName>
        <fullName evidence="7">Protein HemX</fullName>
    </submittedName>
</protein>
<dbReference type="PANTHER" id="PTHR30071:SF15">
    <property type="entry name" value="PROTEIN HEMX"/>
    <property type="match status" value="1"/>
</dbReference>
<evidence type="ECO:0000256" key="5">
    <source>
        <dbReference type="SAM" id="Phobius"/>
    </source>
</evidence>
<sequence>MFDIYMTRLHELTVILYAFSVLLYFIDFLHNNRKANKVAFWLLAFVWVLQTLFLFLYMLETGRFPVLTIFEGLYFYAWVLITLSLGINRLLRVDFIVFFTNVLGFIIMAIHTFAPVQVESQVMAQKLVSELLLIHITMAILSYGAFSLSFVFSVLYMIQYDLLKRKKWGKRLVRIADLSKLEHMSYVLNVIGVPMLILSLILGMQWAYIKVPNMHWYDMKVIGSFVVLTVYSIYLYLRVAKGLFGKSLALWNLASFLIVLINFFLFGKLSTFHFWYT</sequence>
<name>I3ECS7_BACMM</name>
<dbReference type="AlphaFoldDB" id="I3ECS7"/>
<dbReference type="GO" id="GO:0017004">
    <property type="term" value="P:cytochrome complex assembly"/>
    <property type="evidence" value="ECO:0007669"/>
    <property type="project" value="InterPro"/>
</dbReference>
<dbReference type="PANTHER" id="PTHR30071">
    <property type="entry name" value="HEME EXPORTER PROTEIN C"/>
    <property type="match status" value="1"/>
</dbReference>
<keyword evidence="8" id="KW-1185">Reference proteome</keyword>
<evidence type="ECO:0000259" key="6">
    <source>
        <dbReference type="Pfam" id="PF01578"/>
    </source>
</evidence>
<gene>
    <name evidence="7" type="primary">hemX</name>
    <name evidence="7" type="ORF">BMMGA3_12690</name>
</gene>
<dbReference type="GO" id="GO:0005886">
    <property type="term" value="C:plasma membrane"/>
    <property type="evidence" value="ECO:0007669"/>
    <property type="project" value="TreeGrafter"/>
</dbReference>
<dbReference type="GO" id="GO:0020037">
    <property type="term" value="F:heme binding"/>
    <property type="evidence" value="ECO:0007669"/>
    <property type="project" value="InterPro"/>
</dbReference>
<feature type="transmembrane region" description="Helical" evidence="5">
    <location>
        <begin position="221"/>
        <end position="237"/>
    </location>
</feature>
<evidence type="ECO:0000256" key="3">
    <source>
        <dbReference type="ARBA" id="ARBA00022989"/>
    </source>
</evidence>
<dbReference type="RefSeq" id="WP_003347591.1">
    <property type="nucleotide sequence ID" value="NZ_ADWW01000001.1"/>
</dbReference>
<feature type="transmembrane region" description="Helical" evidence="5">
    <location>
        <begin position="186"/>
        <end position="209"/>
    </location>
</feature>